<organism evidence="2">
    <name type="scientific">Arundo donax</name>
    <name type="common">Giant reed</name>
    <name type="synonym">Donax arundinaceus</name>
    <dbReference type="NCBI Taxonomy" id="35708"/>
    <lineage>
        <taxon>Eukaryota</taxon>
        <taxon>Viridiplantae</taxon>
        <taxon>Streptophyta</taxon>
        <taxon>Embryophyta</taxon>
        <taxon>Tracheophyta</taxon>
        <taxon>Spermatophyta</taxon>
        <taxon>Magnoliopsida</taxon>
        <taxon>Liliopsida</taxon>
        <taxon>Poales</taxon>
        <taxon>Poaceae</taxon>
        <taxon>PACMAD clade</taxon>
        <taxon>Arundinoideae</taxon>
        <taxon>Arundineae</taxon>
        <taxon>Arundo</taxon>
    </lineage>
</organism>
<dbReference type="AlphaFoldDB" id="A0A0A8ZCB6"/>
<evidence type="ECO:0000256" key="1">
    <source>
        <dbReference type="SAM" id="MobiDB-lite"/>
    </source>
</evidence>
<accession>A0A0A8ZCB6</accession>
<sequence length="47" mass="5361">MLPSSLSTRRRSCSLLWQLRMSLTNTDSPRIPESAISSSSGLRRRRL</sequence>
<evidence type="ECO:0000313" key="2">
    <source>
        <dbReference type="EMBL" id="JAD37034.1"/>
    </source>
</evidence>
<feature type="region of interest" description="Disordered" evidence="1">
    <location>
        <begin position="26"/>
        <end position="47"/>
    </location>
</feature>
<proteinExistence type="predicted"/>
<reference evidence="2" key="2">
    <citation type="journal article" date="2015" name="Data Brief">
        <title>Shoot transcriptome of the giant reed, Arundo donax.</title>
        <authorList>
            <person name="Barrero R.A."/>
            <person name="Guerrero F.D."/>
            <person name="Moolhuijzen P."/>
            <person name="Goolsby J.A."/>
            <person name="Tidwell J."/>
            <person name="Bellgard S.E."/>
            <person name="Bellgard M.I."/>
        </authorList>
    </citation>
    <scope>NUCLEOTIDE SEQUENCE</scope>
    <source>
        <tissue evidence="2">Shoot tissue taken approximately 20 cm above the soil surface</tissue>
    </source>
</reference>
<reference evidence="2" key="1">
    <citation type="submission" date="2014-09" db="EMBL/GenBank/DDBJ databases">
        <authorList>
            <person name="Magalhaes I.L.F."/>
            <person name="Oliveira U."/>
            <person name="Santos F.R."/>
            <person name="Vidigal T.H.D.A."/>
            <person name="Brescovit A.D."/>
            <person name="Santos A.J."/>
        </authorList>
    </citation>
    <scope>NUCLEOTIDE SEQUENCE</scope>
    <source>
        <tissue evidence="2">Shoot tissue taken approximately 20 cm above the soil surface</tissue>
    </source>
</reference>
<name>A0A0A8ZCB6_ARUDO</name>
<dbReference type="EMBL" id="GBRH01260861">
    <property type="protein sequence ID" value="JAD37034.1"/>
    <property type="molecule type" value="Transcribed_RNA"/>
</dbReference>
<protein>
    <submittedName>
        <fullName evidence="2">Uncharacterized protein</fullName>
    </submittedName>
</protein>